<dbReference type="AlphaFoldDB" id="A0A433D3Z9"/>
<organism evidence="1 2">
    <name type="scientific">Jimgerdemannia flammicorona</name>
    <dbReference type="NCBI Taxonomy" id="994334"/>
    <lineage>
        <taxon>Eukaryota</taxon>
        <taxon>Fungi</taxon>
        <taxon>Fungi incertae sedis</taxon>
        <taxon>Mucoromycota</taxon>
        <taxon>Mucoromycotina</taxon>
        <taxon>Endogonomycetes</taxon>
        <taxon>Endogonales</taxon>
        <taxon>Endogonaceae</taxon>
        <taxon>Jimgerdemannia</taxon>
    </lineage>
</organism>
<keyword evidence="2" id="KW-1185">Reference proteome</keyword>
<feature type="non-terminal residue" evidence="1">
    <location>
        <position position="136"/>
    </location>
</feature>
<name>A0A433D3Z9_9FUNG</name>
<sequence length="136" mass="15438">KGEQIVCVAKYSSFYVRRSVCNISEETAANLYCRPGDIYPDCILYQIVELIYNIVNLNYCIAAFIHNIVGCLLFGSRALQTINGIDEVHYRLTMKRFVELLGWQAGERVHIIFVPFQQLVSGGECHRCCVALPSNE</sequence>
<accession>A0A433D3Z9</accession>
<dbReference type="EMBL" id="RBNI01007050">
    <property type="protein sequence ID" value="RUP45587.1"/>
    <property type="molecule type" value="Genomic_DNA"/>
</dbReference>
<protein>
    <submittedName>
        <fullName evidence="1">Uncharacterized protein</fullName>
    </submittedName>
</protein>
<evidence type="ECO:0000313" key="1">
    <source>
        <dbReference type="EMBL" id="RUP45587.1"/>
    </source>
</evidence>
<proteinExistence type="predicted"/>
<feature type="non-terminal residue" evidence="1">
    <location>
        <position position="1"/>
    </location>
</feature>
<evidence type="ECO:0000313" key="2">
    <source>
        <dbReference type="Proteomes" id="UP000268093"/>
    </source>
</evidence>
<gene>
    <name evidence="1" type="ORF">BC936DRAFT_147984</name>
</gene>
<dbReference type="Proteomes" id="UP000268093">
    <property type="component" value="Unassembled WGS sequence"/>
</dbReference>
<reference evidence="1 2" key="1">
    <citation type="journal article" date="2018" name="New Phytol.">
        <title>Phylogenomics of Endogonaceae and evolution of mycorrhizas within Mucoromycota.</title>
        <authorList>
            <person name="Chang Y."/>
            <person name="Desiro A."/>
            <person name="Na H."/>
            <person name="Sandor L."/>
            <person name="Lipzen A."/>
            <person name="Clum A."/>
            <person name="Barry K."/>
            <person name="Grigoriev I.V."/>
            <person name="Martin F.M."/>
            <person name="Stajich J.E."/>
            <person name="Smith M.E."/>
            <person name="Bonito G."/>
            <person name="Spatafora J.W."/>
        </authorList>
    </citation>
    <scope>NUCLEOTIDE SEQUENCE [LARGE SCALE GENOMIC DNA]</scope>
    <source>
        <strain evidence="1 2">GMNB39</strain>
    </source>
</reference>
<comment type="caution">
    <text evidence="1">The sequence shown here is derived from an EMBL/GenBank/DDBJ whole genome shotgun (WGS) entry which is preliminary data.</text>
</comment>